<comment type="caution">
    <text evidence="1">The sequence shown here is derived from an EMBL/GenBank/DDBJ whole genome shotgun (WGS) entry which is preliminary data.</text>
</comment>
<dbReference type="PANTHER" id="PTHR31286">
    <property type="entry name" value="GLYCINE-RICH CELL WALL STRUCTURAL PROTEIN 1.8-LIKE"/>
    <property type="match status" value="1"/>
</dbReference>
<name>A0AAV7HQS8_DENCH</name>
<sequence length="285" mass="30348">MYMHLTYVCSRDNLQRLGGLAGSPIQAGLKVDNATALGSRPSVALVLVEIDITKKFSDKIWIGPENLGYFQQVTMEDFPLFYSKCKRLGHSFGDCRPPLDASLFAAPSLSKSNLRATDDIVILVGDGDAGDLGDTVLIIPSPNVAVSSPIVLPSVNPAASPIHTNGVEFSGTNSGSLADGGDESLVGLGEVSVVPLVDVPISIISNANLRAHLARSLFCGNVIGFMMTCRLLEGRMLIITIWKLARSILLLRSVKGKDYEEAVLLHTPLMARLGKLGGPDYVGNC</sequence>
<protein>
    <recommendedName>
        <fullName evidence="3">DUF4283 domain-containing protein</fullName>
    </recommendedName>
</protein>
<dbReference type="PANTHER" id="PTHR31286:SF165">
    <property type="entry name" value="DUF4283 DOMAIN-CONTAINING PROTEIN"/>
    <property type="match status" value="1"/>
</dbReference>
<evidence type="ECO:0000313" key="2">
    <source>
        <dbReference type="Proteomes" id="UP000775213"/>
    </source>
</evidence>
<organism evidence="1 2">
    <name type="scientific">Dendrobium chrysotoxum</name>
    <name type="common">Orchid</name>
    <dbReference type="NCBI Taxonomy" id="161865"/>
    <lineage>
        <taxon>Eukaryota</taxon>
        <taxon>Viridiplantae</taxon>
        <taxon>Streptophyta</taxon>
        <taxon>Embryophyta</taxon>
        <taxon>Tracheophyta</taxon>
        <taxon>Spermatophyta</taxon>
        <taxon>Magnoliopsida</taxon>
        <taxon>Liliopsida</taxon>
        <taxon>Asparagales</taxon>
        <taxon>Orchidaceae</taxon>
        <taxon>Epidendroideae</taxon>
        <taxon>Malaxideae</taxon>
        <taxon>Dendrobiinae</taxon>
        <taxon>Dendrobium</taxon>
    </lineage>
</organism>
<keyword evidence="2" id="KW-1185">Reference proteome</keyword>
<gene>
    <name evidence="1" type="ORF">IEQ34_000282</name>
</gene>
<dbReference type="Proteomes" id="UP000775213">
    <property type="component" value="Unassembled WGS sequence"/>
</dbReference>
<dbReference type="InterPro" id="IPR040256">
    <property type="entry name" value="At4g02000-like"/>
</dbReference>
<dbReference type="AlphaFoldDB" id="A0AAV7HQS8"/>
<reference evidence="1 2" key="1">
    <citation type="journal article" date="2021" name="Hortic Res">
        <title>Chromosome-scale assembly of the Dendrobium chrysotoxum genome enhances the understanding of orchid evolution.</title>
        <authorList>
            <person name="Zhang Y."/>
            <person name="Zhang G.Q."/>
            <person name="Zhang D."/>
            <person name="Liu X.D."/>
            <person name="Xu X.Y."/>
            <person name="Sun W.H."/>
            <person name="Yu X."/>
            <person name="Zhu X."/>
            <person name="Wang Z.W."/>
            <person name="Zhao X."/>
            <person name="Zhong W.Y."/>
            <person name="Chen H."/>
            <person name="Yin W.L."/>
            <person name="Huang T."/>
            <person name="Niu S.C."/>
            <person name="Liu Z.J."/>
        </authorList>
    </citation>
    <scope>NUCLEOTIDE SEQUENCE [LARGE SCALE GENOMIC DNA]</scope>
    <source>
        <strain evidence="1">Lindl</strain>
    </source>
</reference>
<dbReference type="EMBL" id="JAGFBR010000001">
    <property type="protein sequence ID" value="KAH0470559.1"/>
    <property type="molecule type" value="Genomic_DNA"/>
</dbReference>
<proteinExistence type="predicted"/>
<evidence type="ECO:0008006" key="3">
    <source>
        <dbReference type="Google" id="ProtNLM"/>
    </source>
</evidence>
<accession>A0AAV7HQS8</accession>
<evidence type="ECO:0000313" key="1">
    <source>
        <dbReference type="EMBL" id="KAH0470559.1"/>
    </source>
</evidence>